<evidence type="ECO:0000313" key="21">
    <source>
        <dbReference type="Proteomes" id="UP000694389"/>
    </source>
</evidence>
<comment type="similarity">
    <text evidence="4">Belongs to the WAPL family.</text>
</comment>
<comment type="function">
    <text evidence="14">Regulator of sister chromatid cohesion in mitosis which negatively regulates cohesin association with chromatin. Involved in both sister chromatid cohesion during interphase and sister-chromatid resolution during early stages of mitosis. Couples DNA replication to sister chromatid cohesion. Cohesion ensures that chromosome partitioning is accurate in both meiotic and mitotic cells and plays an important role in DNA repair.</text>
</comment>
<feature type="region of interest" description="Disordered" evidence="18">
    <location>
        <begin position="900"/>
        <end position="920"/>
    </location>
</feature>
<dbReference type="InterPro" id="IPR011989">
    <property type="entry name" value="ARM-like"/>
</dbReference>
<keyword evidence="6" id="KW-0963">Cytoplasm</keyword>
<proteinExistence type="inferred from homology"/>
<feature type="compositionally biased region" description="Pro residues" evidence="18">
    <location>
        <begin position="195"/>
        <end position="208"/>
    </location>
</feature>
<evidence type="ECO:0000256" key="9">
    <source>
        <dbReference type="ARBA" id="ARBA00022776"/>
    </source>
</evidence>
<reference evidence="20" key="2">
    <citation type="submission" date="2025-09" db="UniProtKB">
        <authorList>
            <consortium name="Ensembl"/>
        </authorList>
    </citation>
    <scope>IDENTIFICATION</scope>
</reference>
<evidence type="ECO:0000256" key="16">
    <source>
        <dbReference type="ARBA" id="ARBA00069316"/>
    </source>
</evidence>
<evidence type="ECO:0000256" key="7">
    <source>
        <dbReference type="ARBA" id="ARBA00022553"/>
    </source>
</evidence>
<dbReference type="GO" id="GO:0005634">
    <property type="term" value="C:nucleus"/>
    <property type="evidence" value="ECO:0007669"/>
    <property type="project" value="UniProtKB-SubCell"/>
</dbReference>
<keyword evidence="12" id="KW-0539">Nucleus</keyword>
<comment type="subunit">
    <text evidence="15">Interacts with the cohesin complex throughout the cell cycle; interacts with both chromatin-bound and soluble pools of the complex. Interacts with RAD21; the interaction is direct. Interacts with PDS5A; the interaction is direct, cohesin-dependent and competitive with CDCA5/SORORIN. Interacts (via FGF motifs) with PDS5B; the interaction is direct. Interacts with a SMC1 protein (SMC1A or SMC1B) and SMC3.</text>
</comment>
<evidence type="ECO:0000256" key="2">
    <source>
        <dbReference type="ARBA" id="ARBA00004286"/>
    </source>
</evidence>
<keyword evidence="10" id="KW-0007">Acetylation</keyword>
<evidence type="ECO:0000256" key="14">
    <source>
        <dbReference type="ARBA" id="ARBA00054706"/>
    </source>
</evidence>
<gene>
    <name evidence="20" type="primary">wapla</name>
</gene>
<dbReference type="SUPFAM" id="SSF48371">
    <property type="entry name" value="ARM repeat"/>
    <property type="match status" value="1"/>
</dbReference>
<dbReference type="Pfam" id="PF07814">
    <property type="entry name" value="WAPL"/>
    <property type="match status" value="1"/>
</dbReference>
<dbReference type="InterPro" id="IPR022771">
    <property type="entry name" value="WAPL_C"/>
</dbReference>
<evidence type="ECO:0000313" key="20">
    <source>
        <dbReference type="Ensembl" id="ENSDLAP00005046069.1"/>
    </source>
</evidence>
<evidence type="ECO:0000256" key="15">
    <source>
        <dbReference type="ARBA" id="ARBA00064348"/>
    </source>
</evidence>
<feature type="compositionally biased region" description="Basic and acidic residues" evidence="18">
    <location>
        <begin position="100"/>
        <end position="110"/>
    </location>
</feature>
<feature type="compositionally biased region" description="Polar residues" evidence="18">
    <location>
        <begin position="234"/>
        <end position="243"/>
    </location>
</feature>
<dbReference type="PANTHER" id="PTHR22100">
    <property type="entry name" value="WINGS APART-LIKE PROTEIN HOMOLOG"/>
    <property type="match status" value="1"/>
</dbReference>
<dbReference type="GeneTree" id="ENSGT00390000015768"/>
<dbReference type="InterPro" id="IPR039874">
    <property type="entry name" value="WAPL"/>
</dbReference>
<comment type="subcellular location">
    <subcellularLocation>
        <location evidence="2">Chromosome</location>
    </subcellularLocation>
    <subcellularLocation>
        <location evidence="3">Cytoplasm</location>
    </subcellularLocation>
    <subcellularLocation>
        <location evidence="1">Nucleus</location>
    </subcellularLocation>
</comment>
<dbReference type="InterPro" id="IPR012502">
    <property type="entry name" value="WAPL_dom"/>
</dbReference>
<evidence type="ECO:0000259" key="19">
    <source>
        <dbReference type="PROSITE" id="PS51271"/>
    </source>
</evidence>
<dbReference type="PROSITE" id="PS51271">
    <property type="entry name" value="WAPL"/>
    <property type="match status" value="1"/>
</dbReference>
<evidence type="ECO:0000256" key="11">
    <source>
        <dbReference type="ARBA" id="ARBA00023054"/>
    </source>
</evidence>
<dbReference type="Proteomes" id="UP000694389">
    <property type="component" value="Unassembled WGS sequence"/>
</dbReference>
<feature type="compositionally biased region" description="Low complexity" evidence="18">
    <location>
        <begin position="256"/>
        <end position="271"/>
    </location>
</feature>
<dbReference type="GO" id="GO:0051301">
    <property type="term" value="P:cell division"/>
    <property type="evidence" value="ECO:0007669"/>
    <property type="project" value="UniProtKB-KW"/>
</dbReference>
<dbReference type="Gene3D" id="1.25.10.10">
    <property type="entry name" value="Leucine-rich Repeat Variant"/>
    <property type="match status" value="1"/>
</dbReference>
<keyword evidence="5" id="KW-0158">Chromosome</keyword>
<sequence length="1009" mass="111944">MTSRFGKTYNRKGGEANSKFEEVFSNKKPTLTTKWGETTYKAQLGTKRPLLKPEVSELPKRPRLEDSDSEEDPFGFDSDDESCKTVSSDSVSQSKVTDGNVKKLPPEVKVVKNNQPRFKSTSDGNQKPAFMTSLSNTIPSDDHKLSLSQRSISSSLNVDTFLKLSTDVPGGSRDFQTSSSYDGLPSDEMQSVELEPPPEPVDNLPPSPFTLRASNCKKYQRPGKSNKMSPEPAENSNKLTETVSAQVKPNSVLSASASGTAANAKTAAKPAGRGGGRVRDYTVLHPSCLSVCNVTIQDSIERSIDELVTPAAPADLGEAGQMKKKTDAPPPKSNRFRPTQTKTKKTKAETKLEFFGFEDKEDQEGEVSPEGGMAGKSSYKIKYFGFDDLSESDSDEESSQVKEKKAKKAAAALAALSSTILSMCLCELIVSLDRRTASQLAVINPIPLHQLYTVVQHVKHFNDVVEFGENQEFTDDFEYLETGLKSSQPLNTRCLSIISLATRCAMPSFRMHLRARGKVAQVFKMLSDAPQHPNLALCTAALMYILSRDRLNMDLDRACLELMIKLLELDQDYSAHQDQLTAKEVEKVKEKIRKLCETVHNKHLDLENITTGHLAMETLLSLTSKRAGDWFKEELRLLGGLDHIVGGLQVYIFKECVHNLSQEDDKENLVASLWGAERCLRVLESVTVQNPENQGYLIAYKDSQLIVSSARALRYCEDMIQRYSRALNNSSVSLSGAALPHCSFSNVGKAVEDCMRAVIGVLLNLTHDNEWGSTKTGEQEQLIVTALNCILRVPHYIPQEQRFDVRVLGLGLLINLVEYSSRNRHCLVDMEYFLDNTCLEDSLMQPADPTQSDTFFLERERAAILAEAKTDDLISEAPKPALDQSGEWQETSGEIQWVAAETNDSQTETKESEKKEEEDEELDLNKALQHAGKHMEDSIVASYTALLLGCLCQGSQVNVTTVRENLPKGDFSIMTEMLKKFLSFMNLTCAMGTTGQKSISRVIDYLENL</sequence>
<evidence type="ECO:0000256" key="13">
    <source>
        <dbReference type="ARBA" id="ARBA00023306"/>
    </source>
</evidence>
<feature type="region of interest" description="Disordered" evidence="18">
    <location>
        <begin position="164"/>
        <end position="243"/>
    </location>
</feature>
<feature type="compositionally biased region" description="Polar residues" evidence="18">
    <location>
        <begin position="115"/>
        <end position="125"/>
    </location>
</feature>
<feature type="region of interest" description="Disordered" evidence="18">
    <location>
        <begin position="43"/>
        <end position="143"/>
    </location>
</feature>
<evidence type="ECO:0000256" key="18">
    <source>
        <dbReference type="SAM" id="MobiDB-lite"/>
    </source>
</evidence>
<accession>A0A8C4HQ75</accession>
<keyword evidence="13" id="KW-0131">Cell cycle</keyword>
<feature type="region of interest" description="Disordered" evidence="18">
    <location>
        <begin position="1"/>
        <end position="28"/>
    </location>
</feature>
<dbReference type="FunFam" id="1.25.10.10:FF:000085">
    <property type="entry name" value="Wings apart-like protein homolog"/>
    <property type="match status" value="1"/>
</dbReference>
<evidence type="ECO:0000256" key="17">
    <source>
        <dbReference type="ARBA" id="ARBA00080613"/>
    </source>
</evidence>
<dbReference type="AlphaFoldDB" id="A0A8C4HQ75"/>
<feature type="domain" description="WAPL" evidence="19">
    <location>
        <begin position="445"/>
        <end position="988"/>
    </location>
</feature>
<feature type="compositionally biased region" description="Basic and acidic residues" evidence="18">
    <location>
        <begin position="12"/>
        <end position="25"/>
    </location>
</feature>
<feature type="region of interest" description="Disordered" evidence="18">
    <location>
        <begin position="312"/>
        <end position="348"/>
    </location>
</feature>
<dbReference type="GO" id="GO:0005737">
    <property type="term" value="C:cytoplasm"/>
    <property type="evidence" value="ECO:0007669"/>
    <property type="project" value="UniProtKB-SubCell"/>
</dbReference>
<keyword evidence="9" id="KW-0498">Mitosis</keyword>
<evidence type="ECO:0000256" key="5">
    <source>
        <dbReference type="ARBA" id="ARBA00022454"/>
    </source>
</evidence>
<keyword evidence="8" id="KW-0132">Cell division</keyword>
<reference evidence="20" key="1">
    <citation type="submission" date="2025-08" db="UniProtKB">
        <authorList>
            <consortium name="Ensembl"/>
        </authorList>
    </citation>
    <scope>IDENTIFICATION</scope>
</reference>
<evidence type="ECO:0000256" key="8">
    <source>
        <dbReference type="ARBA" id="ARBA00022618"/>
    </source>
</evidence>
<keyword evidence="21" id="KW-1185">Reference proteome</keyword>
<name>A0A8C4HQ75_DICLA</name>
<keyword evidence="7" id="KW-0597">Phosphoprotein</keyword>
<evidence type="ECO:0000256" key="4">
    <source>
        <dbReference type="ARBA" id="ARBA00006854"/>
    </source>
</evidence>
<feature type="compositionally biased region" description="Basic and acidic residues" evidence="18">
    <location>
        <begin position="54"/>
        <end position="66"/>
    </location>
</feature>
<keyword evidence="11" id="KW-0175">Coiled coil</keyword>
<feature type="compositionally biased region" description="Polar residues" evidence="18">
    <location>
        <begin position="84"/>
        <end position="97"/>
    </location>
</feature>
<dbReference type="PANTHER" id="PTHR22100:SF13">
    <property type="entry name" value="WINGS APART-LIKE PROTEIN HOMOLOG"/>
    <property type="match status" value="1"/>
</dbReference>
<feature type="compositionally biased region" description="Acidic residues" evidence="18">
    <location>
        <begin position="67"/>
        <end position="80"/>
    </location>
</feature>
<evidence type="ECO:0000256" key="3">
    <source>
        <dbReference type="ARBA" id="ARBA00004496"/>
    </source>
</evidence>
<dbReference type="GO" id="GO:0005694">
    <property type="term" value="C:chromosome"/>
    <property type="evidence" value="ECO:0007669"/>
    <property type="project" value="UniProtKB-SubCell"/>
</dbReference>
<organism evidence="20 21">
    <name type="scientific">Dicentrarchus labrax</name>
    <name type="common">European seabass</name>
    <name type="synonym">Morone labrax</name>
    <dbReference type="NCBI Taxonomy" id="13489"/>
    <lineage>
        <taxon>Eukaryota</taxon>
        <taxon>Metazoa</taxon>
        <taxon>Chordata</taxon>
        <taxon>Craniata</taxon>
        <taxon>Vertebrata</taxon>
        <taxon>Euteleostomi</taxon>
        <taxon>Actinopterygii</taxon>
        <taxon>Neopterygii</taxon>
        <taxon>Teleostei</taxon>
        <taxon>Neoteleostei</taxon>
        <taxon>Acanthomorphata</taxon>
        <taxon>Eupercaria</taxon>
        <taxon>Moronidae</taxon>
        <taxon>Dicentrarchus</taxon>
    </lineage>
</organism>
<evidence type="ECO:0000256" key="10">
    <source>
        <dbReference type="ARBA" id="ARBA00022990"/>
    </source>
</evidence>
<evidence type="ECO:0000256" key="1">
    <source>
        <dbReference type="ARBA" id="ARBA00004123"/>
    </source>
</evidence>
<evidence type="ECO:0000256" key="12">
    <source>
        <dbReference type="ARBA" id="ARBA00023242"/>
    </source>
</evidence>
<protein>
    <recommendedName>
        <fullName evidence="16">Wings apart-like protein homolog</fullName>
    </recommendedName>
    <alternativeName>
        <fullName evidence="17">WAPL cohesin release factor</fullName>
    </alternativeName>
</protein>
<dbReference type="Ensembl" id="ENSDLAT00005049173.2">
    <property type="protein sequence ID" value="ENSDLAP00005046069.1"/>
    <property type="gene ID" value="ENSDLAG00005020175.2"/>
</dbReference>
<evidence type="ECO:0000256" key="6">
    <source>
        <dbReference type="ARBA" id="ARBA00022490"/>
    </source>
</evidence>
<dbReference type="InterPro" id="IPR016024">
    <property type="entry name" value="ARM-type_fold"/>
</dbReference>
<feature type="region of interest" description="Disordered" evidence="18">
    <location>
        <begin position="256"/>
        <end position="277"/>
    </location>
</feature>